<keyword evidence="3" id="KW-0813">Transport</keyword>
<evidence type="ECO:0000256" key="8">
    <source>
        <dbReference type="ARBA" id="ARBA00023114"/>
    </source>
</evidence>
<evidence type="ECO:0000256" key="1">
    <source>
        <dbReference type="ARBA" id="ARBA00004141"/>
    </source>
</evidence>
<dbReference type="PANTHER" id="PTHR34501:SF9">
    <property type="entry name" value="MAJOR OUTER MEMBRANE PROTEIN P.IA"/>
    <property type="match status" value="1"/>
</dbReference>
<protein>
    <recommendedName>
        <fullName evidence="11">Porin domain-containing protein</fullName>
    </recommendedName>
</protein>
<dbReference type="GO" id="GO:0006811">
    <property type="term" value="P:monoatomic ion transport"/>
    <property type="evidence" value="ECO:0007669"/>
    <property type="project" value="UniProtKB-KW"/>
</dbReference>
<keyword evidence="5" id="KW-0812">Transmembrane</keyword>
<proteinExistence type="predicted"/>
<organism evidence="12">
    <name type="scientific">marine metagenome</name>
    <dbReference type="NCBI Taxonomy" id="408172"/>
    <lineage>
        <taxon>unclassified sequences</taxon>
        <taxon>metagenomes</taxon>
        <taxon>ecological metagenomes</taxon>
    </lineage>
</organism>
<evidence type="ECO:0000256" key="6">
    <source>
        <dbReference type="ARBA" id="ARBA00022729"/>
    </source>
</evidence>
<reference evidence="12" key="1">
    <citation type="submission" date="2018-05" db="EMBL/GenBank/DDBJ databases">
        <authorList>
            <person name="Lanie J.A."/>
            <person name="Ng W.-L."/>
            <person name="Kazmierczak K.M."/>
            <person name="Andrzejewski T.M."/>
            <person name="Davidsen T.M."/>
            <person name="Wayne K.J."/>
            <person name="Tettelin H."/>
            <person name="Glass J.I."/>
            <person name="Rusch D."/>
            <person name="Podicherti R."/>
            <person name="Tsui H.-C.T."/>
            <person name="Winkler M.E."/>
        </authorList>
    </citation>
    <scope>NUCLEOTIDE SEQUENCE</scope>
</reference>
<comment type="subunit">
    <text evidence="2">Homotrimer.</text>
</comment>
<keyword evidence="4" id="KW-1134">Transmembrane beta strand</keyword>
<keyword evidence="9" id="KW-0472">Membrane</keyword>
<dbReference type="InterPro" id="IPR023614">
    <property type="entry name" value="Porin_dom_sf"/>
</dbReference>
<dbReference type="EMBL" id="UINC01046177">
    <property type="protein sequence ID" value="SVB53853.1"/>
    <property type="molecule type" value="Genomic_DNA"/>
</dbReference>
<dbReference type="SUPFAM" id="SSF56935">
    <property type="entry name" value="Porins"/>
    <property type="match status" value="1"/>
</dbReference>
<evidence type="ECO:0000256" key="2">
    <source>
        <dbReference type="ARBA" id="ARBA00011233"/>
    </source>
</evidence>
<dbReference type="Gene3D" id="2.40.160.10">
    <property type="entry name" value="Porin"/>
    <property type="match status" value="1"/>
</dbReference>
<dbReference type="GO" id="GO:0015288">
    <property type="term" value="F:porin activity"/>
    <property type="evidence" value="ECO:0007669"/>
    <property type="project" value="UniProtKB-KW"/>
</dbReference>
<name>A0A382EV63_9ZZZZ</name>
<dbReference type="GO" id="GO:0046930">
    <property type="term" value="C:pore complex"/>
    <property type="evidence" value="ECO:0007669"/>
    <property type="project" value="UniProtKB-KW"/>
</dbReference>
<keyword evidence="7" id="KW-0406">Ion transport</keyword>
<evidence type="ECO:0000256" key="5">
    <source>
        <dbReference type="ARBA" id="ARBA00022692"/>
    </source>
</evidence>
<dbReference type="PANTHER" id="PTHR34501">
    <property type="entry name" value="PROTEIN YDDL-RELATED"/>
    <property type="match status" value="1"/>
</dbReference>
<dbReference type="Pfam" id="PF13609">
    <property type="entry name" value="Porin_4"/>
    <property type="match status" value="1"/>
</dbReference>
<dbReference type="InterPro" id="IPR050298">
    <property type="entry name" value="Gram-neg_bact_OMP"/>
</dbReference>
<evidence type="ECO:0000256" key="9">
    <source>
        <dbReference type="ARBA" id="ARBA00023136"/>
    </source>
</evidence>
<accession>A0A382EV63</accession>
<evidence type="ECO:0000313" key="12">
    <source>
        <dbReference type="EMBL" id="SVB53853.1"/>
    </source>
</evidence>
<comment type="subcellular location">
    <subcellularLocation>
        <location evidence="1">Membrane</location>
        <topology evidence="1">Multi-pass membrane protein</topology>
    </subcellularLocation>
</comment>
<evidence type="ECO:0000256" key="10">
    <source>
        <dbReference type="ARBA" id="ARBA00023237"/>
    </source>
</evidence>
<feature type="non-terminal residue" evidence="12">
    <location>
        <position position="1"/>
    </location>
</feature>
<sequence>HDENSSGVAYNKLQDGGSKIGIDLVEPSIEGSSLGAFAKLEVGVDTDDAASDTFDSRLAYVGLSHSAGSLSVGRQSHPFTDNVGGKTNIFNVYGSNADQSYAARSSQSLAFSTSLSNITVDTLAIVDGSSSNTDAFDEFEGTISATLLGSDISVGYADDVNNDVTYYGVGATTVVGPITLGTSYTVKDNAGSTADVTGIEATASISLFTVGYQDLESTGSYYTLGVAKDVTSSVKVYAEGQMNDLDTGTDTQSWSLGAKYSF</sequence>
<gene>
    <name evidence="12" type="ORF">METZ01_LOCUS206707</name>
</gene>
<keyword evidence="10" id="KW-0998">Cell outer membrane</keyword>
<evidence type="ECO:0000256" key="7">
    <source>
        <dbReference type="ARBA" id="ARBA00023065"/>
    </source>
</evidence>
<dbReference type="AlphaFoldDB" id="A0A382EV63"/>
<keyword evidence="6" id="KW-0732">Signal</keyword>
<feature type="domain" description="Porin" evidence="11">
    <location>
        <begin position="11"/>
        <end position="261"/>
    </location>
</feature>
<evidence type="ECO:0000259" key="11">
    <source>
        <dbReference type="Pfam" id="PF13609"/>
    </source>
</evidence>
<evidence type="ECO:0000256" key="3">
    <source>
        <dbReference type="ARBA" id="ARBA00022448"/>
    </source>
</evidence>
<keyword evidence="8" id="KW-0626">Porin</keyword>
<evidence type="ECO:0000256" key="4">
    <source>
        <dbReference type="ARBA" id="ARBA00022452"/>
    </source>
</evidence>
<dbReference type="InterPro" id="IPR033900">
    <property type="entry name" value="Gram_neg_porin_domain"/>
</dbReference>